<organism evidence="2 3">
    <name type="scientific">Solanum verrucosum</name>
    <dbReference type="NCBI Taxonomy" id="315347"/>
    <lineage>
        <taxon>Eukaryota</taxon>
        <taxon>Viridiplantae</taxon>
        <taxon>Streptophyta</taxon>
        <taxon>Embryophyta</taxon>
        <taxon>Tracheophyta</taxon>
        <taxon>Spermatophyta</taxon>
        <taxon>Magnoliopsida</taxon>
        <taxon>eudicotyledons</taxon>
        <taxon>Gunneridae</taxon>
        <taxon>Pentapetalae</taxon>
        <taxon>asterids</taxon>
        <taxon>lamiids</taxon>
        <taxon>Solanales</taxon>
        <taxon>Solanaceae</taxon>
        <taxon>Solanoideae</taxon>
        <taxon>Solaneae</taxon>
        <taxon>Solanum</taxon>
    </lineage>
</organism>
<dbReference type="Proteomes" id="UP001234989">
    <property type="component" value="Chromosome 12"/>
</dbReference>
<dbReference type="InterPro" id="IPR005162">
    <property type="entry name" value="Retrotrans_gag_dom"/>
</dbReference>
<protein>
    <recommendedName>
        <fullName evidence="1">Retrotransposon gag domain-containing protein</fullName>
    </recommendedName>
</protein>
<dbReference type="EMBL" id="CP133623">
    <property type="protein sequence ID" value="WMV58298.1"/>
    <property type="molecule type" value="Genomic_DNA"/>
</dbReference>
<evidence type="ECO:0000313" key="3">
    <source>
        <dbReference type="Proteomes" id="UP001234989"/>
    </source>
</evidence>
<gene>
    <name evidence="2" type="ORF">MTR67_051683</name>
</gene>
<reference evidence="2" key="1">
    <citation type="submission" date="2023-08" db="EMBL/GenBank/DDBJ databases">
        <title>A de novo genome assembly of Solanum verrucosum Schlechtendal, a Mexican diploid species geographically isolated from the other diploid A-genome species in potato relatives.</title>
        <authorList>
            <person name="Hosaka K."/>
        </authorList>
    </citation>
    <scope>NUCLEOTIDE SEQUENCE</scope>
    <source>
        <tissue evidence="2">Young leaves</tissue>
    </source>
</reference>
<accession>A0AAF0V3R8</accession>
<proteinExistence type="predicted"/>
<dbReference type="Pfam" id="PF03732">
    <property type="entry name" value="Retrotrans_gag"/>
    <property type="match status" value="1"/>
</dbReference>
<keyword evidence="3" id="KW-1185">Reference proteome</keyword>
<evidence type="ECO:0000259" key="1">
    <source>
        <dbReference type="Pfam" id="PF03732"/>
    </source>
</evidence>
<evidence type="ECO:0000313" key="2">
    <source>
        <dbReference type="EMBL" id="WMV58298.1"/>
    </source>
</evidence>
<feature type="domain" description="Retrotransposon gag" evidence="1">
    <location>
        <begin position="39"/>
        <end position="111"/>
    </location>
</feature>
<dbReference type="AlphaFoldDB" id="A0AAF0V3R8"/>
<sequence>MNEGENLSQEAHLQAPQAPFDTLAKQVTNTEFRTEKAELATYKLKGVSQIWLNQWNETRPEDKGPLEWETFKSAFLNKIIPLEMRDDKVLEFINHRQGNMSVKEYALRSTQL</sequence>
<name>A0AAF0V3R8_SOLVR</name>